<evidence type="ECO:0000313" key="3">
    <source>
        <dbReference type="Ensembl" id="ENSCINP00000028351.2"/>
    </source>
</evidence>
<dbReference type="Gene3D" id="2.10.70.10">
    <property type="entry name" value="Complement Module, domain 1"/>
    <property type="match status" value="1"/>
</dbReference>
<dbReference type="InterPro" id="IPR035976">
    <property type="entry name" value="Sushi/SCR/CCP_sf"/>
</dbReference>
<reference evidence="4" key="1">
    <citation type="journal article" date="2002" name="Science">
        <title>The draft genome of Ciona intestinalis: insights into chordate and vertebrate origins.</title>
        <authorList>
            <person name="Dehal P."/>
            <person name="Satou Y."/>
            <person name="Campbell R.K."/>
            <person name="Chapman J."/>
            <person name="Degnan B."/>
            <person name="De Tomaso A."/>
            <person name="Davidson B."/>
            <person name="Di Gregorio A."/>
            <person name="Gelpke M."/>
            <person name="Goodstein D.M."/>
            <person name="Harafuji N."/>
            <person name="Hastings K.E."/>
            <person name="Ho I."/>
            <person name="Hotta K."/>
            <person name="Huang W."/>
            <person name="Kawashima T."/>
            <person name="Lemaire P."/>
            <person name="Martinez D."/>
            <person name="Meinertzhagen I.A."/>
            <person name="Necula S."/>
            <person name="Nonaka M."/>
            <person name="Putnam N."/>
            <person name="Rash S."/>
            <person name="Saiga H."/>
            <person name="Satake M."/>
            <person name="Terry A."/>
            <person name="Yamada L."/>
            <person name="Wang H.G."/>
            <person name="Awazu S."/>
            <person name="Azumi K."/>
            <person name="Boore J."/>
            <person name="Branno M."/>
            <person name="Chin-Bow S."/>
            <person name="DeSantis R."/>
            <person name="Doyle S."/>
            <person name="Francino P."/>
            <person name="Keys D.N."/>
            <person name="Haga S."/>
            <person name="Hayashi H."/>
            <person name="Hino K."/>
            <person name="Imai K.S."/>
            <person name="Inaba K."/>
            <person name="Kano S."/>
            <person name="Kobayashi K."/>
            <person name="Kobayashi M."/>
            <person name="Lee B.I."/>
            <person name="Makabe K.W."/>
            <person name="Manohar C."/>
            <person name="Matassi G."/>
            <person name="Medina M."/>
            <person name="Mochizuki Y."/>
            <person name="Mount S."/>
            <person name="Morishita T."/>
            <person name="Miura S."/>
            <person name="Nakayama A."/>
            <person name="Nishizaka S."/>
            <person name="Nomoto H."/>
            <person name="Ohta F."/>
            <person name="Oishi K."/>
            <person name="Rigoutsos I."/>
            <person name="Sano M."/>
            <person name="Sasaki A."/>
            <person name="Sasakura Y."/>
            <person name="Shoguchi E."/>
            <person name="Shin-i T."/>
            <person name="Spagnuolo A."/>
            <person name="Stainier D."/>
            <person name="Suzuki M.M."/>
            <person name="Tassy O."/>
            <person name="Takatori N."/>
            <person name="Tokuoka M."/>
            <person name="Yagi K."/>
            <person name="Yoshizaki F."/>
            <person name="Wada S."/>
            <person name="Zhang C."/>
            <person name="Hyatt P.D."/>
            <person name="Larimer F."/>
            <person name="Detter C."/>
            <person name="Doggett N."/>
            <person name="Glavina T."/>
            <person name="Hawkins T."/>
            <person name="Richardson P."/>
            <person name="Lucas S."/>
            <person name="Kohara Y."/>
            <person name="Levine M."/>
            <person name="Satoh N."/>
            <person name="Rokhsar D.S."/>
        </authorList>
    </citation>
    <scope>NUCLEOTIDE SEQUENCE [LARGE SCALE GENOMIC DNA]</scope>
</reference>
<feature type="domain" description="VWFA" evidence="2">
    <location>
        <begin position="62"/>
        <end position="203"/>
    </location>
</feature>
<proteinExistence type="predicted"/>
<dbReference type="SUPFAM" id="SSF53300">
    <property type="entry name" value="vWA-like"/>
    <property type="match status" value="1"/>
</dbReference>
<dbReference type="Pfam" id="PF00092">
    <property type="entry name" value="VWA"/>
    <property type="match status" value="1"/>
</dbReference>
<keyword evidence="1" id="KW-1015">Disulfide bond</keyword>
<dbReference type="SUPFAM" id="SSF57535">
    <property type="entry name" value="Complement control module/SCR domain"/>
    <property type="match status" value="1"/>
</dbReference>
<organism evidence="3 4">
    <name type="scientific">Ciona intestinalis</name>
    <name type="common">Transparent sea squirt</name>
    <name type="synonym">Ascidia intestinalis</name>
    <dbReference type="NCBI Taxonomy" id="7719"/>
    <lineage>
        <taxon>Eukaryota</taxon>
        <taxon>Metazoa</taxon>
        <taxon>Chordata</taxon>
        <taxon>Tunicata</taxon>
        <taxon>Ascidiacea</taxon>
        <taxon>Phlebobranchia</taxon>
        <taxon>Cionidae</taxon>
        <taxon>Ciona</taxon>
    </lineage>
</organism>
<dbReference type="KEGG" id="cin:100180379"/>
<dbReference type="InterPro" id="IPR002035">
    <property type="entry name" value="VWF_A"/>
</dbReference>
<dbReference type="Pfam" id="PF00084">
    <property type="entry name" value="Sushi"/>
    <property type="match status" value="1"/>
</dbReference>
<name>F6VHW8_CIOIN</name>
<dbReference type="AlphaFoldDB" id="F6VHW8"/>
<gene>
    <name evidence="3" type="primary">LOC100180379</name>
</gene>
<accession>A0A1W2WHA7</accession>
<dbReference type="InParanoid" id="F6VHW8"/>
<evidence type="ECO:0000256" key="1">
    <source>
        <dbReference type="ARBA" id="ARBA00023157"/>
    </source>
</evidence>
<dbReference type="GeneID" id="100180379"/>
<protein>
    <submittedName>
        <fullName evidence="3">Uncharacterized LOC100180379</fullName>
    </submittedName>
</protein>
<sequence length="203" mass="21597">MCSNPDSNLIPGTECWFECNSGFYAVGSTHSTCELSRNKETATFTPKAPICKPLCPPNAVLDVVFAIEITSSMSSVLKLKKIAGAVIRKFSIGSTDTKIGLVGFRGGSINPMVSQLKERKTQPDLITFLNALTFTGPGVTATPTSYIQNRMFTPTMGDRLNAGNVIVIMQPNTISINKGGTVVNVSTSSVFDAVVGVEAAIRK</sequence>
<dbReference type="Ensembl" id="ENSCINT00000028597.2">
    <property type="protein sequence ID" value="ENSCINP00000028351.2"/>
    <property type="gene ID" value="ENSCING00000016323.2"/>
</dbReference>
<dbReference type="HOGENOM" id="CLU_1229546_0_0_1"/>
<dbReference type="GeneTree" id="ENSGT00580000082181"/>
<dbReference type="Proteomes" id="UP000008144">
    <property type="component" value="Unassembled WGS sequence"/>
</dbReference>
<evidence type="ECO:0000313" key="4">
    <source>
        <dbReference type="Proteomes" id="UP000008144"/>
    </source>
</evidence>
<dbReference type="Gene3D" id="3.40.50.410">
    <property type="entry name" value="von Willebrand factor, type A domain"/>
    <property type="match status" value="1"/>
</dbReference>
<reference evidence="3" key="2">
    <citation type="submission" date="2025-08" db="UniProtKB">
        <authorList>
            <consortium name="Ensembl"/>
        </authorList>
    </citation>
    <scope>IDENTIFICATION</scope>
</reference>
<dbReference type="CDD" id="cd00198">
    <property type="entry name" value="vWFA"/>
    <property type="match status" value="1"/>
</dbReference>
<dbReference type="CDD" id="cd00033">
    <property type="entry name" value="CCP"/>
    <property type="match status" value="1"/>
</dbReference>
<keyword evidence="4" id="KW-1185">Reference proteome</keyword>
<accession>F6VHW8</accession>
<evidence type="ECO:0000259" key="2">
    <source>
        <dbReference type="PROSITE" id="PS50234"/>
    </source>
</evidence>
<dbReference type="RefSeq" id="XP_002130911.1">
    <property type="nucleotide sequence ID" value="XM_002130875.4"/>
</dbReference>
<dbReference type="PROSITE" id="PS50234">
    <property type="entry name" value="VWFA"/>
    <property type="match status" value="1"/>
</dbReference>
<dbReference type="InterPro" id="IPR000436">
    <property type="entry name" value="Sushi_SCR_CCP_dom"/>
</dbReference>
<reference evidence="3" key="3">
    <citation type="submission" date="2025-09" db="UniProtKB">
        <authorList>
            <consortium name="Ensembl"/>
        </authorList>
    </citation>
    <scope>IDENTIFICATION</scope>
</reference>
<dbReference type="InterPro" id="IPR036465">
    <property type="entry name" value="vWFA_dom_sf"/>
</dbReference>